<comment type="pathway">
    <text evidence="3">Protein modification; protein glycosylation.</text>
</comment>
<evidence type="ECO:0000256" key="4">
    <source>
        <dbReference type="ARBA" id="ARBA00008661"/>
    </source>
</evidence>
<name>A0A2P2PU42_RHIMU</name>
<evidence type="ECO:0000256" key="12">
    <source>
        <dbReference type="ARBA" id="ARBA00023211"/>
    </source>
</evidence>
<accession>A0A2P2PU42</accession>
<comment type="similarity">
    <text evidence="4">Belongs to the glycosyltransferase 31 family.</text>
</comment>
<keyword evidence="7" id="KW-0812">Transmembrane</keyword>
<keyword evidence="8" id="KW-0735">Signal-anchor</keyword>
<keyword evidence="10" id="KW-0333">Golgi apparatus</keyword>
<evidence type="ECO:0000256" key="11">
    <source>
        <dbReference type="ARBA" id="ARBA00023136"/>
    </source>
</evidence>
<keyword evidence="6" id="KW-0808">Transferase</keyword>
<dbReference type="GO" id="GO:0000139">
    <property type="term" value="C:Golgi membrane"/>
    <property type="evidence" value="ECO:0007669"/>
    <property type="project" value="UniProtKB-SubCell"/>
</dbReference>
<evidence type="ECO:0000256" key="8">
    <source>
        <dbReference type="ARBA" id="ARBA00022968"/>
    </source>
</evidence>
<evidence type="ECO:0000256" key="7">
    <source>
        <dbReference type="ARBA" id="ARBA00022692"/>
    </source>
</evidence>
<dbReference type="Pfam" id="PF01762">
    <property type="entry name" value="Galactosyl_T"/>
    <property type="match status" value="1"/>
</dbReference>
<comment type="cofactor">
    <cofactor evidence="1">
        <name>Mn(2+)</name>
        <dbReference type="ChEBI" id="CHEBI:29035"/>
    </cofactor>
</comment>
<evidence type="ECO:0000256" key="6">
    <source>
        <dbReference type="ARBA" id="ARBA00022679"/>
    </source>
</evidence>
<keyword evidence="9" id="KW-1133">Transmembrane helix</keyword>
<evidence type="ECO:0000256" key="2">
    <source>
        <dbReference type="ARBA" id="ARBA00004323"/>
    </source>
</evidence>
<proteinExistence type="inferred from homology"/>
<organism evidence="13">
    <name type="scientific">Rhizophora mucronata</name>
    <name type="common">Asiatic mangrove</name>
    <dbReference type="NCBI Taxonomy" id="61149"/>
    <lineage>
        <taxon>Eukaryota</taxon>
        <taxon>Viridiplantae</taxon>
        <taxon>Streptophyta</taxon>
        <taxon>Embryophyta</taxon>
        <taxon>Tracheophyta</taxon>
        <taxon>Spermatophyta</taxon>
        <taxon>Magnoliopsida</taxon>
        <taxon>eudicotyledons</taxon>
        <taxon>Gunneridae</taxon>
        <taxon>Pentapetalae</taxon>
        <taxon>rosids</taxon>
        <taxon>fabids</taxon>
        <taxon>Malpighiales</taxon>
        <taxon>Rhizophoraceae</taxon>
        <taxon>Rhizophora</taxon>
    </lineage>
</organism>
<dbReference type="GO" id="GO:0016758">
    <property type="term" value="F:hexosyltransferase activity"/>
    <property type="evidence" value="ECO:0007669"/>
    <property type="project" value="InterPro"/>
</dbReference>
<comment type="subcellular location">
    <subcellularLocation>
        <location evidence="2">Golgi apparatus membrane</location>
        <topology evidence="2">Single-pass type II membrane protein</topology>
    </subcellularLocation>
</comment>
<keyword evidence="12" id="KW-0464">Manganese</keyword>
<keyword evidence="11" id="KW-0472">Membrane</keyword>
<evidence type="ECO:0000256" key="3">
    <source>
        <dbReference type="ARBA" id="ARBA00004922"/>
    </source>
</evidence>
<evidence type="ECO:0000256" key="9">
    <source>
        <dbReference type="ARBA" id="ARBA00022989"/>
    </source>
</evidence>
<evidence type="ECO:0000313" key="13">
    <source>
        <dbReference type="EMBL" id="MBX58267.1"/>
    </source>
</evidence>
<evidence type="ECO:0000256" key="5">
    <source>
        <dbReference type="ARBA" id="ARBA00022676"/>
    </source>
</evidence>
<keyword evidence="5" id="KW-0328">Glycosyltransferase</keyword>
<sequence>MMAVQRTWMQYASVRSGAVVVRFFVGLHKNQLVNEELWNEAQMFEDIQVLPFVDYYNLITWKTLAI</sequence>
<dbReference type="EMBL" id="GGEC01077783">
    <property type="protein sequence ID" value="MBX58267.1"/>
    <property type="molecule type" value="Transcribed_RNA"/>
</dbReference>
<dbReference type="AlphaFoldDB" id="A0A2P2PU42"/>
<protein>
    <submittedName>
        <fullName evidence="13">Uncharacterized protein</fullName>
    </submittedName>
</protein>
<dbReference type="UniPathway" id="UPA00378"/>
<evidence type="ECO:0000256" key="1">
    <source>
        <dbReference type="ARBA" id="ARBA00001936"/>
    </source>
</evidence>
<evidence type="ECO:0000256" key="10">
    <source>
        <dbReference type="ARBA" id="ARBA00023034"/>
    </source>
</evidence>
<dbReference type="InterPro" id="IPR002659">
    <property type="entry name" value="Glyco_trans_31"/>
</dbReference>
<reference evidence="13" key="1">
    <citation type="submission" date="2018-02" db="EMBL/GenBank/DDBJ databases">
        <title>Rhizophora mucronata_Transcriptome.</title>
        <authorList>
            <person name="Meera S.P."/>
            <person name="Sreeshan A."/>
            <person name="Augustine A."/>
        </authorList>
    </citation>
    <scope>NUCLEOTIDE SEQUENCE</scope>
    <source>
        <tissue evidence="13">Leaf</tissue>
    </source>
</reference>